<evidence type="ECO:0000256" key="1">
    <source>
        <dbReference type="SAM" id="Phobius"/>
    </source>
</evidence>
<reference evidence="2" key="1">
    <citation type="submission" date="2019-11" db="EMBL/GenBank/DDBJ databases">
        <authorList>
            <person name="Feng L."/>
        </authorList>
    </citation>
    <scope>NUCLEOTIDE SEQUENCE</scope>
    <source>
        <strain evidence="2">BgluceraseaLFYP119</strain>
    </source>
</reference>
<keyword evidence="1" id="KW-0472">Membrane</keyword>
<dbReference type="EMBL" id="CACRST010000010">
    <property type="protein sequence ID" value="VYS88421.1"/>
    <property type="molecule type" value="Genomic_DNA"/>
</dbReference>
<protein>
    <submittedName>
        <fullName evidence="2">Uncharacterized protein</fullName>
    </submittedName>
</protein>
<feature type="transmembrane region" description="Helical" evidence="1">
    <location>
        <begin position="104"/>
        <end position="128"/>
    </location>
</feature>
<name>A0A6N2S825_9FIRM</name>
<keyword evidence="1" id="KW-1133">Transmembrane helix</keyword>
<evidence type="ECO:0000313" key="2">
    <source>
        <dbReference type="EMBL" id="VYS88421.1"/>
    </source>
</evidence>
<dbReference type="AlphaFoldDB" id="A0A6N2S825"/>
<feature type="transmembrane region" description="Helical" evidence="1">
    <location>
        <begin position="7"/>
        <end position="25"/>
    </location>
</feature>
<dbReference type="RefSeq" id="WP_156353328.1">
    <property type="nucleotide sequence ID" value="NZ_CACRST010000010.1"/>
</dbReference>
<feature type="transmembrane region" description="Helical" evidence="1">
    <location>
        <begin position="37"/>
        <end position="55"/>
    </location>
</feature>
<feature type="transmembrane region" description="Helical" evidence="1">
    <location>
        <begin position="196"/>
        <end position="215"/>
    </location>
</feature>
<feature type="transmembrane region" description="Helical" evidence="1">
    <location>
        <begin position="67"/>
        <end position="84"/>
    </location>
</feature>
<keyword evidence="1" id="KW-0812">Transmembrane</keyword>
<organism evidence="2">
    <name type="scientific">Blautia glucerasea</name>
    <dbReference type="NCBI Taxonomy" id="536633"/>
    <lineage>
        <taxon>Bacteria</taxon>
        <taxon>Bacillati</taxon>
        <taxon>Bacillota</taxon>
        <taxon>Clostridia</taxon>
        <taxon>Lachnospirales</taxon>
        <taxon>Lachnospiraceae</taxon>
        <taxon>Blautia</taxon>
    </lineage>
</organism>
<gene>
    <name evidence="2" type="ORF">BGLFYP119_00969</name>
</gene>
<feature type="transmembrane region" description="Helical" evidence="1">
    <location>
        <begin position="140"/>
        <end position="163"/>
    </location>
</feature>
<sequence length="227" mass="25677">MDNRKDVYIVIAATIFFGVFSKVTVNMPYMAWGYFDQYFLLSLLWWFLYTGALYVAIREYMFNIDSYIKVFGQAILFGAAATLLKTGIDALTEMFVRQSGNTMISIFIMELVLLLFGCAVMVFLFYFIAKQSISSWKDSLNPYAGIIGGALALYVGMVFYYLLKLDWALETYSGAVAEVGAEQAKLNLSTKFARESAGIGMIVYVIIFITMWLGLRKNAESRKLKKA</sequence>
<accession>A0A6N2S825</accession>
<proteinExistence type="predicted"/>